<accession>A0A444UB21</accession>
<dbReference type="GO" id="GO:0004181">
    <property type="term" value="F:metallocarboxypeptidase activity"/>
    <property type="evidence" value="ECO:0007669"/>
    <property type="project" value="InterPro"/>
</dbReference>
<feature type="domain" description="Peptidase M14" evidence="5">
    <location>
        <begin position="178"/>
        <end position="342"/>
    </location>
</feature>
<dbReference type="SUPFAM" id="SSF53187">
    <property type="entry name" value="Zn-dependent exopeptidases"/>
    <property type="match status" value="1"/>
</dbReference>
<name>A0A444UB21_ACIRT</name>
<reference evidence="6 7" key="1">
    <citation type="submission" date="2019-01" db="EMBL/GenBank/DDBJ databases">
        <title>Draft Genome and Complete Hox-Cluster Characterization of the Sterlet Sturgeon (Acipenser ruthenus).</title>
        <authorList>
            <person name="Wei Q."/>
        </authorList>
    </citation>
    <scope>NUCLEOTIDE SEQUENCE [LARGE SCALE GENOMIC DNA]</scope>
    <source>
        <strain evidence="6">WHYD16114868_AA</strain>
        <tissue evidence="6">Blood</tissue>
    </source>
</reference>
<evidence type="ECO:0000256" key="4">
    <source>
        <dbReference type="SAM" id="MobiDB-lite"/>
    </source>
</evidence>
<dbReference type="EMBL" id="SCEB01214908">
    <property type="protein sequence ID" value="RXM32341.1"/>
    <property type="molecule type" value="Genomic_DNA"/>
</dbReference>
<keyword evidence="6" id="KW-0121">Carboxypeptidase</keyword>
<evidence type="ECO:0000256" key="1">
    <source>
        <dbReference type="ARBA" id="ARBA00001947"/>
    </source>
</evidence>
<evidence type="ECO:0000313" key="6">
    <source>
        <dbReference type="EMBL" id="RXM32341.1"/>
    </source>
</evidence>
<dbReference type="PANTHER" id="PTHR12756">
    <property type="entry name" value="CYTOSOLIC CARBOXYPEPTIDASE"/>
    <property type="match status" value="1"/>
</dbReference>
<dbReference type="Proteomes" id="UP000289886">
    <property type="component" value="Unassembled WGS sequence"/>
</dbReference>
<dbReference type="PANTHER" id="PTHR12756:SF5">
    <property type="entry name" value="CYTOSOLIC CARBOXYPEPTIDASE 4"/>
    <property type="match status" value="1"/>
</dbReference>
<gene>
    <name evidence="6" type="ORF">EOD39_16028</name>
</gene>
<dbReference type="AlphaFoldDB" id="A0A444UB21"/>
<feature type="region of interest" description="Disordered" evidence="4">
    <location>
        <begin position="1"/>
        <end position="77"/>
    </location>
</feature>
<dbReference type="PROSITE" id="PS52035">
    <property type="entry name" value="PEPTIDASE_M14"/>
    <property type="match status" value="1"/>
</dbReference>
<dbReference type="InterPro" id="IPR050821">
    <property type="entry name" value="Cytosolic_carboxypeptidase"/>
</dbReference>
<organism evidence="6 7">
    <name type="scientific">Acipenser ruthenus</name>
    <name type="common">Sterlet sturgeon</name>
    <dbReference type="NCBI Taxonomy" id="7906"/>
    <lineage>
        <taxon>Eukaryota</taxon>
        <taxon>Metazoa</taxon>
        <taxon>Chordata</taxon>
        <taxon>Craniata</taxon>
        <taxon>Vertebrata</taxon>
        <taxon>Euteleostomi</taxon>
        <taxon>Actinopterygii</taxon>
        <taxon>Chondrostei</taxon>
        <taxon>Acipenseriformes</taxon>
        <taxon>Acipenseridae</taxon>
        <taxon>Acipenser</taxon>
    </lineage>
</organism>
<keyword evidence="7" id="KW-1185">Reference proteome</keyword>
<comment type="caution">
    <text evidence="6">The sequence shown here is derived from an EMBL/GenBank/DDBJ whole genome shotgun (WGS) entry which is preliminary data.</text>
</comment>
<proteinExistence type="inferred from homology"/>
<protein>
    <submittedName>
        <fullName evidence="6">Cytosolic carboxypeptidase 1</fullName>
    </submittedName>
</protein>
<sequence>MVKVNLQEQTTQSSTEANLQEKTTQSSTEANLQEQTTQSSTEANLQEQTTQSSTEANLQEQTTQSSTEENLQEQTTQSKVFEDIQRLLSPADVVDKVVFDLEAPRECINTSRNTKPPSEHMPPPLPDNKGPLTTSTTAVHLVLAHAFTLQCTANPNARKGTLFDLQRRSPDKHKPIAPLLPLFQMQLQCLQRTLDPLKVFFQQQTLCETLAGNPCPIITITAQPPSRSWNHLHQFRNRPCVLLTARVHPGESNASWVMKGTLEFLCSSHPVAESLRDAYIFKIIPMLNPDGVINGIQGRRCAAHYAAVCSESLARVLGLEGIESGYFEQGINCKRDPRDERE</sequence>
<dbReference type="Pfam" id="PF00246">
    <property type="entry name" value="Peptidase_M14"/>
    <property type="match status" value="1"/>
</dbReference>
<evidence type="ECO:0000256" key="3">
    <source>
        <dbReference type="PROSITE-ProRule" id="PRU01379"/>
    </source>
</evidence>
<comment type="similarity">
    <text evidence="2 3">Belongs to the peptidase M14 family.</text>
</comment>
<evidence type="ECO:0000259" key="5">
    <source>
        <dbReference type="PROSITE" id="PS52035"/>
    </source>
</evidence>
<evidence type="ECO:0000256" key="2">
    <source>
        <dbReference type="ARBA" id="ARBA00005988"/>
    </source>
</evidence>
<evidence type="ECO:0000313" key="7">
    <source>
        <dbReference type="Proteomes" id="UP000289886"/>
    </source>
</evidence>
<keyword evidence="6" id="KW-0378">Hydrolase</keyword>
<comment type="cofactor">
    <cofactor evidence="1">
        <name>Zn(2+)</name>
        <dbReference type="ChEBI" id="CHEBI:29105"/>
    </cofactor>
</comment>
<dbReference type="GO" id="GO:0008270">
    <property type="term" value="F:zinc ion binding"/>
    <property type="evidence" value="ECO:0007669"/>
    <property type="project" value="InterPro"/>
</dbReference>
<feature type="region of interest" description="Disordered" evidence="4">
    <location>
        <begin position="108"/>
        <end position="129"/>
    </location>
</feature>
<comment type="caution">
    <text evidence="3">Lacks conserved residue(s) required for the propagation of feature annotation.</text>
</comment>
<dbReference type="Gene3D" id="3.40.630.10">
    <property type="entry name" value="Zn peptidases"/>
    <property type="match status" value="1"/>
</dbReference>
<dbReference type="GO" id="GO:0006508">
    <property type="term" value="P:proteolysis"/>
    <property type="evidence" value="ECO:0007669"/>
    <property type="project" value="InterPro"/>
</dbReference>
<dbReference type="InterPro" id="IPR000834">
    <property type="entry name" value="Peptidase_M14"/>
</dbReference>
<keyword evidence="6" id="KW-0645">Protease</keyword>